<organism evidence="1 2">
    <name type="scientific">Pseudotamlana carrageenivorans</name>
    <dbReference type="NCBI Taxonomy" id="2069432"/>
    <lineage>
        <taxon>Bacteria</taxon>
        <taxon>Pseudomonadati</taxon>
        <taxon>Bacteroidota</taxon>
        <taxon>Flavobacteriia</taxon>
        <taxon>Flavobacteriales</taxon>
        <taxon>Flavobacteriaceae</taxon>
        <taxon>Pseudotamlana</taxon>
    </lineage>
</organism>
<dbReference type="AlphaFoldDB" id="A0A2I7SEQ4"/>
<accession>A0A2I7SEQ4</accession>
<dbReference type="RefSeq" id="WP_102994492.1">
    <property type="nucleotide sequence ID" value="NZ_CP025938.1"/>
</dbReference>
<dbReference type="EMBL" id="CP025938">
    <property type="protein sequence ID" value="AUS04382.1"/>
    <property type="molecule type" value="Genomic_DNA"/>
</dbReference>
<dbReference type="OrthoDB" id="1189337at2"/>
<keyword evidence="2" id="KW-1185">Reference proteome</keyword>
<dbReference type="KEGG" id="taj:C1A40_02345"/>
<protein>
    <submittedName>
        <fullName evidence="1">Uncharacterized protein</fullName>
    </submittedName>
</protein>
<evidence type="ECO:0000313" key="1">
    <source>
        <dbReference type="EMBL" id="AUS04382.1"/>
    </source>
</evidence>
<gene>
    <name evidence="1" type="ORF">C1A40_02345</name>
</gene>
<evidence type="ECO:0000313" key="2">
    <source>
        <dbReference type="Proteomes" id="UP000236592"/>
    </source>
</evidence>
<sequence>MTNTVQFNTVENFIKKLAANGEFPVDTATKLKTRGIVLRDSTDFVRAEVPATISGEKKLLTANGKKLAGIQSFVGQSLEKGHNQVISHIRLGYATDAASGKEAALKYVNDDAGVPAGLKNAQLIIKQNGKIVVDLPATDFIAPAKDGDSSFVALSGFAVIKEETPFDIVLDFPEGTNLGADKHYVEVSLKGMGTFER</sequence>
<dbReference type="Proteomes" id="UP000236592">
    <property type="component" value="Chromosome"/>
</dbReference>
<proteinExistence type="predicted"/>
<reference evidence="2" key="1">
    <citation type="submission" date="2018-01" db="EMBL/GenBank/DDBJ databases">
        <title>Complete genome of Tamlana sp. UJ94.</title>
        <authorList>
            <person name="Jung J."/>
            <person name="Chung D."/>
            <person name="Bae S.S."/>
            <person name="Baek K."/>
        </authorList>
    </citation>
    <scope>NUCLEOTIDE SEQUENCE [LARGE SCALE GENOMIC DNA]</scope>
    <source>
        <strain evidence="2">UJ94</strain>
    </source>
</reference>
<name>A0A2I7SEQ4_9FLAO</name>